<dbReference type="Pfam" id="PF12576">
    <property type="entry name" value="DUF3754"/>
    <property type="match status" value="1"/>
</dbReference>
<dbReference type="KEGG" id="smo:SELMODRAFT_425980"/>
<organism evidence="3">
    <name type="scientific">Selaginella moellendorffii</name>
    <name type="common">Spikemoss</name>
    <dbReference type="NCBI Taxonomy" id="88036"/>
    <lineage>
        <taxon>Eukaryota</taxon>
        <taxon>Viridiplantae</taxon>
        <taxon>Streptophyta</taxon>
        <taxon>Embryophyta</taxon>
        <taxon>Tracheophyta</taxon>
        <taxon>Lycopodiopsida</taxon>
        <taxon>Selaginellales</taxon>
        <taxon>Selaginellaceae</taxon>
        <taxon>Selaginella</taxon>
    </lineage>
</organism>
<dbReference type="eggNOG" id="ENOG502QVBY">
    <property type="taxonomic scope" value="Eukaryota"/>
</dbReference>
<name>D8SUY2_SELML</name>
<dbReference type="InParanoid" id="D8SUY2"/>
<proteinExistence type="predicted"/>
<protein>
    <submittedName>
        <fullName evidence="2">Uncharacterized protein</fullName>
    </submittedName>
</protein>
<keyword evidence="3" id="KW-1185">Reference proteome</keyword>
<dbReference type="PANTHER" id="PTHR33645:SF11">
    <property type="entry name" value="AMINOPEPTIDASE (DUF3754)"/>
    <property type="match status" value="1"/>
</dbReference>
<feature type="region of interest" description="Disordered" evidence="1">
    <location>
        <begin position="60"/>
        <end position="99"/>
    </location>
</feature>
<reference evidence="2 3" key="1">
    <citation type="journal article" date="2011" name="Science">
        <title>The Selaginella genome identifies genetic changes associated with the evolution of vascular plants.</title>
        <authorList>
            <person name="Banks J.A."/>
            <person name="Nishiyama T."/>
            <person name="Hasebe M."/>
            <person name="Bowman J.L."/>
            <person name="Gribskov M."/>
            <person name="dePamphilis C."/>
            <person name="Albert V.A."/>
            <person name="Aono N."/>
            <person name="Aoyama T."/>
            <person name="Ambrose B.A."/>
            <person name="Ashton N.W."/>
            <person name="Axtell M.J."/>
            <person name="Barker E."/>
            <person name="Barker M.S."/>
            <person name="Bennetzen J.L."/>
            <person name="Bonawitz N.D."/>
            <person name="Chapple C."/>
            <person name="Cheng C."/>
            <person name="Correa L.G."/>
            <person name="Dacre M."/>
            <person name="DeBarry J."/>
            <person name="Dreyer I."/>
            <person name="Elias M."/>
            <person name="Engstrom E.M."/>
            <person name="Estelle M."/>
            <person name="Feng L."/>
            <person name="Finet C."/>
            <person name="Floyd S.K."/>
            <person name="Frommer W.B."/>
            <person name="Fujita T."/>
            <person name="Gramzow L."/>
            <person name="Gutensohn M."/>
            <person name="Harholt J."/>
            <person name="Hattori M."/>
            <person name="Heyl A."/>
            <person name="Hirai T."/>
            <person name="Hiwatashi Y."/>
            <person name="Ishikawa M."/>
            <person name="Iwata M."/>
            <person name="Karol K.G."/>
            <person name="Koehler B."/>
            <person name="Kolukisaoglu U."/>
            <person name="Kubo M."/>
            <person name="Kurata T."/>
            <person name="Lalonde S."/>
            <person name="Li K."/>
            <person name="Li Y."/>
            <person name="Litt A."/>
            <person name="Lyons E."/>
            <person name="Manning G."/>
            <person name="Maruyama T."/>
            <person name="Michael T.P."/>
            <person name="Mikami K."/>
            <person name="Miyazaki S."/>
            <person name="Morinaga S."/>
            <person name="Murata T."/>
            <person name="Mueller-Roeber B."/>
            <person name="Nelson D.R."/>
            <person name="Obara M."/>
            <person name="Oguri Y."/>
            <person name="Olmstead R.G."/>
            <person name="Onodera N."/>
            <person name="Petersen B.L."/>
            <person name="Pils B."/>
            <person name="Prigge M."/>
            <person name="Rensing S.A."/>
            <person name="Riano-Pachon D.M."/>
            <person name="Roberts A.W."/>
            <person name="Sato Y."/>
            <person name="Scheller H.V."/>
            <person name="Schulz B."/>
            <person name="Schulz C."/>
            <person name="Shakirov E.V."/>
            <person name="Shibagaki N."/>
            <person name="Shinohara N."/>
            <person name="Shippen D.E."/>
            <person name="Soerensen I."/>
            <person name="Sotooka R."/>
            <person name="Sugimoto N."/>
            <person name="Sugita M."/>
            <person name="Sumikawa N."/>
            <person name="Tanurdzic M."/>
            <person name="Theissen G."/>
            <person name="Ulvskov P."/>
            <person name="Wakazuki S."/>
            <person name="Weng J.K."/>
            <person name="Willats W.W."/>
            <person name="Wipf D."/>
            <person name="Wolf P.G."/>
            <person name="Yang L."/>
            <person name="Zimmer A.D."/>
            <person name="Zhu Q."/>
            <person name="Mitros T."/>
            <person name="Hellsten U."/>
            <person name="Loque D."/>
            <person name="Otillar R."/>
            <person name="Salamov A."/>
            <person name="Schmutz J."/>
            <person name="Shapiro H."/>
            <person name="Lindquist E."/>
            <person name="Lucas S."/>
            <person name="Rokhsar D."/>
            <person name="Grigoriev I.V."/>
        </authorList>
    </citation>
    <scope>NUCLEOTIDE SEQUENCE [LARGE SCALE GENOMIC DNA]</scope>
</reference>
<sequence length="515" mass="58650">MTWFGGPTIGQRQDHGREAGFSAPISISLLSPAECVPSLQMASVRIGALNGEPMLGLKRAAKGGARTRRQERPSRIQQGSCKRKKRESSNKSEVGKWKRKEQKRQWKAVLISEVDAIRTLEDLRANGMIGAARRRAGDFARENSLSSLLVRVRRGPAIMIDTTTLEQKLADRVEEAQDFKDLCSLMKVEITKMTEEALKDLVVLEKCNFQQVTEVEWKEAKHSKYLLQLKIGYKKSKLDNQLLQNAPGGSNLFENLFSVYHRGVGIDTRKGFYFMPKLKVLWWSFWRTVWKSKRSKSSPMESGPADIEEGNDRIRTVQRIHVEDIKIGNLFQRVQLQELTFSQVVVLYRLKQQEYKYGIYIRQFREIPIADLEIVMPEKTTPRLGKSEWFQLAISAAAAGVGFWQAFGRSRIKLGLAILTLIFSYSFKVYYTFQANVLEYGKLISKEIYEKQRDTGPATLLCLVESALQQEVNEAIVAYFGLLMKNGAAKSEIVREDVLLNVTGTLQLELRCSHP</sequence>
<dbReference type="InterPro" id="IPR022227">
    <property type="entry name" value="DUF3754"/>
</dbReference>
<dbReference type="PANTHER" id="PTHR33645">
    <property type="entry name" value="AMINOPEPTIDASE (DUF3754)"/>
    <property type="match status" value="1"/>
</dbReference>
<evidence type="ECO:0000256" key="1">
    <source>
        <dbReference type="SAM" id="MobiDB-lite"/>
    </source>
</evidence>
<accession>D8SUY2</accession>
<feature type="compositionally biased region" description="Basic and acidic residues" evidence="1">
    <location>
        <begin position="87"/>
        <end position="96"/>
    </location>
</feature>
<dbReference type="Gramene" id="EFJ11775">
    <property type="protein sequence ID" value="EFJ11775"/>
    <property type="gene ID" value="SELMODRAFT_425980"/>
</dbReference>
<dbReference type="EMBL" id="GL377644">
    <property type="protein sequence ID" value="EFJ11775.1"/>
    <property type="molecule type" value="Genomic_DNA"/>
</dbReference>
<dbReference type="Proteomes" id="UP000001514">
    <property type="component" value="Unassembled WGS sequence"/>
</dbReference>
<dbReference type="AlphaFoldDB" id="D8SUY2"/>
<evidence type="ECO:0000313" key="2">
    <source>
        <dbReference type="EMBL" id="EFJ11775.1"/>
    </source>
</evidence>
<dbReference type="HOGENOM" id="CLU_040481_0_0_1"/>
<evidence type="ECO:0000313" key="3">
    <source>
        <dbReference type="Proteomes" id="UP000001514"/>
    </source>
</evidence>
<gene>
    <name evidence="2" type="ORF">SELMODRAFT_425980</name>
</gene>